<evidence type="ECO:0000313" key="4">
    <source>
        <dbReference type="Proteomes" id="UP000215902"/>
    </source>
</evidence>
<proteinExistence type="predicted"/>
<dbReference type="Gene3D" id="3.40.30.10">
    <property type="entry name" value="Glutaredoxin"/>
    <property type="match status" value="1"/>
</dbReference>
<reference evidence="3 4" key="1">
    <citation type="submission" date="2017-06" db="EMBL/GenBank/DDBJ databases">
        <title>A platform for efficient transgenesis in Macrostomum lignano, a flatworm model organism for stem cell research.</title>
        <authorList>
            <person name="Berezikov E."/>
        </authorList>
    </citation>
    <scope>NUCLEOTIDE SEQUENCE [LARGE SCALE GENOMIC DNA]</scope>
    <source>
        <strain evidence="3">DV1</strain>
        <tissue evidence="3">Whole organism</tissue>
    </source>
</reference>
<feature type="chain" id="PRO_5012379482" description="Thioredoxin domain-containing protein" evidence="1">
    <location>
        <begin position="25"/>
        <end position="164"/>
    </location>
</feature>
<accession>A0A267F236</accession>
<dbReference type="SUPFAM" id="SSF52833">
    <property type="entry name" value="Thioredoxin-like"/>
    <property type="match status" value="1"/>
</dbReference>
<dbReference type="Pfam" id="PF00085">
    <property type="entry name" value="Thioredoxin"/>
    <property type="match status" value="1"/>
</dbReference>
<keyword evidence="4" id="KW-1185">Reference proteome</keyword>
<dbReference type="EMBL" id="NIVC01001499">
    <property type="protein sequence ID" value="PAA67237.1"/>
    <property type="molecule type" value="Genomic_DNA"/>
</dbReference>
<keyword evidence="1" id="KW-0732">Signal</keyword>
<evidence type="ECO:0000259" key="2">
    <source>
        <dbReference type="Pfam" id="PF00085"/>
    </source>
</evidence>
<dbReference type="InterPro" id="IPR036249">
    <property type="entry name" value="Thioredoxin-like_sf"/>
</dbReference>
<feature type="signal peptide" evidence="1">
    <location>
        <begin position="1"/>
        <end position="24"/>
    </location>
</feature>
<dbReference type="Proteomes" id="UP000215902">
    <property type="component" value="Unassembled WGS sequence"/>
</dbReference>
<sequence>MRANSLLTTAVVSCLLLSIPPASAHPASHLSGAADPPAAESSGTSVNIIHVNPLQIERDLRDYDTAIVFYYVDYCPVCAQLRPVYAKASYLLQQQQLDETLNGETSSTRRVLAAVNCGANARSCIRTGVTRVPLFKRFRNGGRISEVLRYPRVNAQMLLAAVNA</sequence>
<dbReference type="InterPro" id="IPR013766">
    <property type="entry name" value="Thioredoxin_domain"/>
</dbReference>
<dbReference type="AlphaFoldDB" id="A0A267F236"/>
<protein>
    <recommendedName>
        <fullName evidence="2">Thioredoxin domain-containing protein</fullName>
    </recommendedName>
</protein>
<name>A0A267F236_9PLAT</name>
<dbReference type="CDD" id="cd02961">
    <property type="entry name" value="PDI_a_family"/>
    <property type="match status" value="1"/>
</dbReference>
<evidence type="ECO:0000256" key="1">
    <source>
        <dbReference type="SAM" id="SignalP"/>
    </source>
</evidence>
<evidence type="ECO:0000313" key="3">
    <source>
        <dbReference type="EMBL" id="PAA67237.1"/>
    </source>
</evidence>
<feature type="domain" description="Thioredoxin" evidence="2">
    <location>
        <begin position="56"/>
        <end position="146"/>
    </location>
</feature>
<comment type="caution">
    <text evidence="3">The sequence shown here is derived from an EMBL/GenBank/DDBJ whole genome shotgun (WGS) entry which is preliminary data.</text>
</comment>
<organism evidence="3 4">
    <name type="scientific">Macrostomum lignano</name>
    <dbReference type="NCBI Taxonomy" id="282301"/>
    <lineage>
        <taxon>Eukaryota</taxon>
        <taxon>Metazoa</taxon>
        <taxon>Spiralia</taxon>
        <taxon>Lophotrochozoa</taxon>
        <taxon>Platyhelminthes</taxon>
        <taxon>Rhabditophora</taxon>
        <taxon>Macrostomorpha</taxon>
        <taxon>Macrostomida</taxon>
        <taxon>Macrostomidae</taxon>
        <taxon>Macrostomum</taxon>
    </lineage>
</organism>
<gene>
    <name evidence="3" type="ORF">BOX15_Mlig012643g1</name>
</gene>